<dbReference type="InterPro" id="IPR001375">
    <property type="entry name" value="Peptidase_S9_cat"/>
</dbReference>
<evidence type="ECO:0000256" key="2">
    <source>
        <dbReference type="SAM" id="MobiDB-lite"/>
    </source>
</evidence>
<sequence>MSSETAAPPAPAESDPPRRARRGRRRRVRALVAAAVALAVLACAALGGIGWYFSDVATEVAHGDDYPITIVDAANGTVTLPRNAHTARPGTWGLVWKERSGRDGRAVLGRVTGGDARTVVRQVTAVPQGTPVKGARASIDHWVYGGDPKSALGIDFENVAYPSKLGPMPAWLLPAAAPGGGLSGTWVIGVHGHNSDKAETFRAMRTVHGLGLPMLSIAYRNDVGAPASPDGKNHLGDTEWNDVASAIAYARTRGATGVVLYGWSMGGAMVMTALRHGPPLPVRGVVLDSPVMDWDATLHKQGAARGLPGFVVDVAEQVLERRTGMDLDDYDQPRYAPRLKTPTLLFTTTDDSTVANGPALAFAKAAPPGMVAHLSARADHTEAWNADPPLYEKALTSFLTRATHP</sequence>
<evidence type="ECO:0000259" key="4">
    <source>
        <dbReference type="Pfam" id="PF00326"/>
    </source>
</evidence>
<dbReference type="Proteomes" id="UP001596380">
    <property type="component" value="Unassembled WGS sequence"/>
</dbReference>
<feature type="transmembrane region" description="Helical" evidence="3">
    <location>
        <begin position="28"/>
        <end position="53"/>
    </location>
</feature>
<evidence type="ECO:0000256" key="1">
    <source>
        <dbReference type="ARBA" id="ARBA00022801"/>
    </source>
</evidence>
<evidence type="ECO:0000313" key="6">
    <source>
        <dbReference type="Proteomes" id="UP001596380"/>
    </source>
</evidence>
<feature type="domain" description="Peptidase S9 prolyl oligopeptidase catalytic" evidence="4">
    <location>
        <begin position="231"/>
        <end position="365"/>
    </location>
</feature>
<dbReference type="PANTHER" id="PTHR48081">
    <property type="entry name" value="AB HYDROLASE SUPERFAMILY PROTEIN C4A8.06C"/>
    <property type="match status" value="1"/>
</dbReference>
<keyword evidence="3" id="KW-0812">Transmembrane</keyword>
<organism evidence="5 6">
    <name type="scientific">Actinomadura yumaensis</name>
    <dbReference type="NCBI Taxonomy" id="111807"/>
    <lineage>
        <taxon>Bacteria</taxon>
        <taxon>Bacillati</taxon>
        <taxon>Actinomycetota</taxon>
        <taxon>Actinomycetes</taxon>
        <taxon>Streptosporangiales</taxon>
        <taxon>Thermomonosporaceae</taxon>
        <taxon>Actinomadura</taxon>
    </lineage>
</organism>
<dbReference type="Pfam" id="PF00326">
    <property type="entry name" value="Peptidase_S9"/>
    <property type="match status" value="1"/>
</dbReference>
<evidence type="ECO:0000256" key="3">
    <source>
        <dbReference type="SAM" id="Phobius"/>
    </source>
</evidence>
<keyword evidence="3" id="KW-0472">Membrane</keyword>
<proteinExistence type="predicted"/>
<evidence type="ECO:0000313" key="5">
    <source>
        <dbReference type="EMBL" id="MFC6878365.1"/>
    </source>
</evidence>
<dbReference type="GO" id="GO:0016787">
    <property type="term" value="F:hydrolase activity"/>
    <property type="evidence" value="ECO:0007669"/>
    <property type="project" value="UniProtKB-KW"/>
</dbReference>
<dbReference type="RefSeq" id="WP_160820009.1">
    <property type="nucleotide sequence ID" value="NZ_JBHSXS010000001.1"/>
</dbReference>
<dbReference type="InterPro" id="IPR050300">
    <property type="entry name" value="GDXG_lipolytic_enzyme"/>
</dbReference>
<dbReference type="EMBL" id="JBHSXS010000001">
    <property type="protein sequence ID" value="MFC6878365.1"/>
    <property type="molecule type" value="Genomic_DNA"/>
</dbReference>
<feature type="region of interest" description="Disordered" evidence="2">
    <location>
        <begin position="1"/>
        <end position="23"/>
    </location>
</feature>
<accession>A0ABW2CB33</accession>
<dbReference type="SUPFAM" id="SSF53474">
    <property type="entry name" value="alpha/beta-Hydrolases"/>
    <property type="match status" value="1"/>
</dbReference>
<protein>
    <submittedName>
        <fullName evidence="5">Alpha/beta hydrolase</fullName>
    </submittedName>
</protein>
<keyword evidence="3" id="KW-1133">Transmembrane helix</keyword>
<keyword evidence="1 5" id="KW-0378">Hydrolase</keyword>
<dbReference type="Gene3D" id="3.40.50.1820">
    <property type="entry name" value="alpha/beta hydrolase"/>
    <property type="match status" value="1"/>
</dbReference>
<name>A0ABW2CB33_9ACTN</name>
<comment type="caution">
    <text evidence="5">The sequence shown here is derived from an EMBL/GenBank/DDBJ whole genome shotgun (WGS) entry which is preliminary data.</text>
</comment>
<keyword evidence="6" id="KW-1185">Reference proteome</keyword>
<reference evidence="6" key="1">
    <citation type="journal article" date="2019" name="Int. J. Syst. Evol. Microbiol.">
        <title>The Global Catalogue of Microorganisms (GCM) 10K type strain sequencing project: providing services to taxonomists for standard genome sequencing and annotation.</title>
        <authorList>
            <consortium name="The Broad Institute Genomics Platform"/>
            <consortium name="The Broad Institute Genome Sequencing Center for Infectious Disease"/>
            <person name="Wu L."/>
            <person name="Ma J."/>
        </authorList>
    </citation>
    <scope>NUCLEOTIDE SEQUENCE [LARGE SCALE GENOMIC DNA]</scope>
    <source>
        <strain evidence="6">JCM 3369</strain>
    </source>
</reference>
<gene>
    <name evidence="5" type="ORF">ACFQKB_01160</name>
</gene>
<dbReference type="InterPro" id="IPR029058">
    <property type="entry name" value="AB_hydrolase_fold"/>
</dbReference>